<dbReference type="EMBL" id="LLXJ01005670">
    <property type="protein sequence ID" value="PKB94704.1"/>
    <property type="molecule type" value="Genomic_DNA"/>
</dbReference>
<protein>
    <submittedName>
        <fullName evidence="1">Uncharacterized protein</fullName>
    </submittedName>
</protein>
<dbReference type="VEuPathDB" id="FungiDB:RhiirFUN_010132"/>
<organism evidence="1 2">
    <name type="scientific">Rhizophagus irregularis</name>
    <dbReference type="NCBI Taxonomy" id="588596"/>
    <lineage>
        <taxon>Eukaryota</taxon>
        <taxon>Fungi</taxon>
        <taxon>Fungi incertae sedis</taxon>
        <taxon>Mucoromycota</taxon>
        <taxon>Glomeromycotina</taxon>
        <taxon>Glomeromycetes</taxon>
        <taxon>Glomerales</taxon>
        <taxon>Glomeraceae</taxon>
        <taxon>Rhizophagus</taxon>
    </lineage>
</organism>
<dbReference type="AlphaFoldDB" id="A0A2N0NJI2"/>
<evidence type="ECO:0000313" key="1">
    <source>
        <dbReference type="EMBL" id="PKB94704.1"/>
    </source>
</evidence>
<dbReference type="SUPFAM" id="SSF53098">
    <property type="entry name" value="Ribonuclease H-like"/>
    <property type="match status" value="1"/>
</dbReference>
<proteinExistence type="predicted"/>
<comment type="caution">
    <text evidence="1">The sequence shown here is derived from an EMBL/GenBank/DDBJ whole genome shotgun (WGS) entry which is preliminary data.</text>
</comment>
<reference evidence="1 2" key="2">
    <citation type="submission" date="2017-09" db="EMBL/GenBank/DDBJ databases">
        <title>Extensive intraspecific genome diversity in a model arbuscular mycorrhizal fungus.</title>
        <authorList>
            <person name="Chen E.C."/>
            <person name="Morin E."/>
            <person name="Beaudet D."/>
            <person name="Noel J."/>
            <person name="Ndikumana S."/>
            <person name="Charron P."/>
            <person name="St-Onge C."/>
            <person name="Giorgi J."/>
            <person name="Grigoriev I.V."/>
            <person name="Roux C."/>
            <person name="Martin F.M."/>
            <person name="Corradi N."/>
        </authorList>
    </citation>
    <scope>NUCLEOTIDE SEQUENCE [LARGE SCALE GENOMIC DNA]</scope>
    <source>
        <strain evidence="1 2">A5</strain>
    </source>
</reference>
<dbReference type="Proteomes" id="UP000232722">
    <property type="component" value="Unassembled WGS sequence"/>
</dbReference>
<sequence length="138" mass="16716">MGYEKLKEYYARTNDSYIYPIAMILDPRIKLKYYTQQKWEQEYIDASLKIIKETYNNNYKNTFQNTDSLVESVRNDFFCMFELDNNDKDEDELEEYLRKPAVAFKTDPLQWWKVSYKKILIIPINIILTSNYICIIDT</sequence>
<gene>
    <name evidence="1" type="ORF">RhiirA5_319098</name>
</gene>
<evidence type="ECO:0000313" key="2">
    <source>
        <dbReference type="Proteomes" id="UP000232722"/>
    </source>
</evidence>
<reference evidence="1 2" key="1">
    <citation type="submission" date="2016-04" db="EMBL/GenBank/DDBJ databases">
        <title>Genome analyses suggest a sexual origin of heterokaryosis in a supposedly ancient asexual fungus.</title>
        <authorList>
            <person name="Ropars J."/>
            <person name="Sedzielewska K."/>
            <person name="Noel J."/>
            <person name="Charron P."/>
            <person name="Farinelli L."/>
            <person name="Marton T."/>
            <person name="Kruger M."/>
            <person name="Pelin A."/>
            <person name="Brachmann A."/>
            <person name="Corradi N."/>
        </authorList>
    </citation>
    <scope>NUCLEOTIDE SEQUENCE [LARGE SCALE GENOMIC DNA]</scope>
    <source>
        <strain evidence="1 2">A5</strain>
    </source>
</reference>
<accession>A0A2N0NJI2</accession>
<dbReference type="InterPro" id="IPR012337">
    <property type="entry name" value="RNaseH-like_sf"/>
</dbReference>
<name>A0A2N0NJI2_9GLOM</name>